<dbReference type="NCBIfam" id="TIGR03296">
    <property type="entry name" value="M6dom_TIGR03296"/>
    <property type="match status" value="1"/>
</dbReference>
<dbReference type="InterPro" id="IPR035986">
    <property type="entry name" value="PKD_dom_sf"/>
</dbReference>
<keyword evidence="3" id="KW-0482">Metalloprotease</keyword>
<reference evidence="3 4" key="1">
    <citation type="submission" date="2019-01" db="EMBL/GenBank/DDBJ databases">
        <title>Genome sequences of marine Pseudoalteromonas species.</title>
        <authorList>
            <person name="Boraston A.B."/>
            <person name="Hehemann J.-H."/>
            <person name="Vickers C.J."/>
            <person name="Salama-Alber O."/>
            <person name="Abe K."/>
            <person name="Hettle A.J."/>
        </authorList>
    </citation>
    <scope>NUCLEOTIDE SEQUENCE [LARGE SCALE GENOMIC DNA]</scope>
    <source>
        <strain evidence="3 4">PS47</strain>
    </source>
</reference>
<dbReference type="SUPFAM" id="SSF55486">
    <property type="entry name" value="Metalloproteases ('zincins'), catalytic domain"/>
    <property type="match status" value="1"/>
</dbReference>
<keyword evidence="3" id="KW-0378">Hydrolase</keyword>
<protein>
    <submittedName>
        <fullName evidence="3">M6 family metalloprotease domain-containing protein</fullName>
    </submittedName>
</protein>
<dbReference type="Pfam" id="PF20773">
    <property type="entry name" value="InhA-like_MAM"/>
    <property type="match status" value="1"/>
</dbReference>
<feature type="domain" description="PKD" evidence="2">
    <location>
        <begin position="886"/>
        <end position="952"/>
    </location>
</feature>
<dbReference type="Proteomes" id="UP000322915">
    <property type="component" value="Unassembled WGS sequence"/>
</dbReference>
<evidence type="ECO:0000256" key="1">
    <source>
        <dbReference type="SAM" id="SignalP"/>
    </source>
</evidence>
<keyword evidence="1" id="KW-0732">Signal</keyword>
<dbReference type="InterPro" id="IPR008757">
    <property type="entry name" value="Peptidase_M6-like_domain"/>
</dbReference>
<feature type="signal peptide" evidence="1">
    <location>
        <begin position="1"/>
        <end position="20"/>
    </location>
</feature>
<dbReference type="InterPro" id="IPR000601">
    <property type="entry name" value="PKD_dom"/>
</dbReference>
<feature type="domain" description="PKD" evidence="2">
    <location>
        <begin position="836"/>
        <end position="893"/>
    </location>
</feature>
<evidence type="ECO:0000313" key="4">
    <source>
        <dbReference type="Proteomes" id="UP000322915"/>
    </source>
</evidence>
<proteinExistence type="predicted"/>
<dbReference type="Gene3D" id="2.60.40.10">
    <property type="entry name" value="Immunoglobulins"/>
    <property type="match status" value="3"/>
</dbReference>
<feature type="chain" id="PRO_5046932467" evidence="1">
    <location>
        <begin position="21"/>
        <end position="1007"/>
    </location>
</feature>
<evidence type="ECO:0000259" key="2">
    <source>
        <dbReference type="PROSITE" id="PS50093"/>
    </source>
</evidence>
<dbReference type="InterPro" id="IPR048665">
    <property type="entry name" value="InhA-like_VEG"/>
</dbReference>
<dbReference type="SMART" id="SM00089">
    <property type="entry name" value="PKD"/>
    <property type="match status" value="3"/>
</dbReference>
<dbReference type="InterPro" id="IPR022409">
    <property type="entry name" value="PKD/Chitinase_dom"/>
</dbReference>
<dbReference type="GO" id="GO:0008237">
    <property type="term" value="F:metallopeptidase activity"/>
    <property type="evidence" value="ECO:0007669"/>
    <property type="project" value="UniProtKB-KW"/>
</dbReference>
<keyword evidence="4" id="KW-1185">Reference proteome</keyword>
<dbReference type="EMBL" id="SEUJ01000044">
    <property type="protein sequence ID" value="KAA1165449.1"/>
    <property type="molecule type" value="Genomic_DNA"/>
</dbReference>
<accession>A0ABQ6RN51</accession>
<organism evidence="3 4">
    <name type="scientific">Pseudoalteromonas fuliginea</name>
    <dbReference type="NCBI Taxonomy" id="1872678"/>
    <lineage>
        <taxon>Bacteria</taxon>
        <taxon>Pseudomonadati</taxon>
        <taxon>Pseudomonadota</taxon>
        <taxon>Gammaproteobacteria</taxon>
        <taxon>Alteromonadales</taxon>
        <taxon>Pseudoalteromonadaceae</taxon>
        <taxon>Pseudoalteromonas</taxon>
    </lineage>
</organism>
<name>A0ABQ6RN51_9GAMM</name>
<dbReference type="SUPFAM" id="SSF49299">
    <property type="entry name" value="PKD domain"/>
    <property type="match status" value="3"/>
</dbReference>
<dbReference type="Pfam" id="PF18911">
    <property type="entry name" value="PKD_4"/>
    <property type="match status" value="3"/>
</dbReference>
<dbReference type="InterPro" id="IPR013783">
    <property type="entry name" value="Ig-like_fold"/>
</dbReference>
<evidence type="ECO:0000313" key="3">
    <source>
        <dbReference type="EMBL" id="KAA1165449.1"/>
    </source>
</evidence>
<sequence length="1007" mass="111019">MKKVMLIALLTTLLSPIVAANNISPHDVGITNEERILYWLKKRDQISSSELDSSFKSYMSNKEAANHSIKNGFRQFKSSSNVFSNTNKQQVAFSTSLVPDQSVNDVKVLAILIDFPDLKHDDNQLVEQDTDMFYAEYSTEHYQQMLFNTQGYTGPDGQSLKTAADYYKVASGNSLNFNGQVYGWVTADSNAKIYGERQGSTRDINAPALIKEAVEKAVAKFNINLADYDLTDLDDIDGDGIVNEPNGIIDHVMIFHSSIGEEAGGGYLSTDAIWSHRYYVFDENSGPSEIAGSNIKLFGYTINPIDAGIGVVVHEFGHDLGLLDEYDLQSNTVGEPVASWSVMSTGSWAGSPRGSEPVMFSPYALEYLQKRYRGNWVNQLTLDMDEIEANSQQTLINTASTSQLQNQIKITLPPRLEKFRAPVEGDFQYYSNTGDNISNSLVNTVTLPSTTETLTLNFIAYYSIERDYDLVQVKVNGEPIASNYTQALNPYYGDIGPYISGDSFLNSDAKQPNGYLTHKFDLSAYAGQTIDLKIEYITDANTHYYGFVVDDMRIEQSDTLIWQNNAQDQVNTEFNGFEKIGNYTYASPSHYYLQLRSYTDVDSSLQAEQYSPGLLLWYSNESQADNNTTEHPGSGFALVVDADQRSINKGSTQTPAASAIQIRDAAFSLYQQRAGLGDDDLSAITQFTDKNDYSFSAQKPSGVMLPQVGFGFNIINQSADSEDIEVELNYDVTKGINFTKTGLTVNFNVEGFALTPSDTFTWNFDDGSSSIELTPTHEYQDYGTYNVEFMASNGTSDQVAVVQVTLAEPLSVNEIEYEINQGTLTAEASLTGGVAPYTYNWQLGDGSILTTQSLTYNYLYSGDYQVTLTVTDNEGTEQTKAIDVTATVPLSINANATVSDLSAQFNAQVTGGFNSYNYSWDFGDGSALSNLQNPIHTYQTDGTYNVTLNVTDIQTNDTFTKELSATVQKQQSSSGSSGGSLAGLLGLLLLSLFRFNTNTNPQNRSLN</sequence>
<keyword evidence="3" id="KW-0645">Protease</keyword>
<dbReference type="PANTHER" id="PTHR41775">
    <property type="entry name" value="SECRETED PROTEIN-RELATED"/>
    <property type="match status" value="1"/>
</dbReference>
<feature type="domain" description="PKD" evidence="2">
    <location>
        <begin position="755"/>
        <end position="813"/>
    </location>
</feature>
<dbReference type="Pfam" id="PF05547">
    <property type="entry name" value="Peptidase_M6"/>
    <property type="match status" value="1"/>
</dbReference>
<dbReference type="PROSITE" id="PS50093">
    <property type="entry name" value="PKD"/>
    <property type="match status" value="3"/>
</dbReference>
<dbReference type="PANTHER" id="PTHR41775:SF1">
    <property type="entry name" value="PEPTIDASE M6-LIKE DOMAIN-CONTAINING PROTEIN"/>
    <property type="match status" value="1"/>
</dbReference>
<dbReference type="RefSeq" id="WP_149604972.1">
    <property type="nucleotide sequence ID" value="NZ_SEUJ01000044.1"/>
</dbReference>
<gene>
    <name evidence="3" type="ORF">EU509_01250</name>
</gene>
<comment type="caution">
    <text evidence="3">The sequence shown here is derived from an EMBL/GenBank/DDBJ whole genome shotgun (WGS) entry which is preliminary data.</text>
</comment>
<dbReference type="Pfam" id="PF20774">
    <property type="entry name" value="InhA-like_VEG"/>
    <property type="match status" value="1"/>
</dbReference>
<dbReference type="CDD" id="cd00146">
    <property type="entry name" value="PKD"/>
    <property type="match status" value="3"/>
</dbReference>